<evidence type="ECO:0000313" key="5">
    <source>
        <dbReference type="EMBL" id="TBL80871.1"/>
    </source>
</evidence>
<comment type="caution">
    <text evidence="5">The sequence shown here is derived from an EMBL/GenBank/DDBJ whole genome shotgun (WGS) entry which is preliminary data.</text>
</comment>
<evidence type="ECO:0000256" key="1">
    <source>
        <dbReference type="ARBA" id="ARBA00023015"/>
    </source>
</evidence>
<dbReference type="Proteomes" id="UP000293142">
    <property type="component" value="Unassembled WGS sequence"/>
</dbReference>
<dbReference type="InterPro" id="IPR050807">
    <property type="entry name" value="TransReg_Diox_bact_type"/>
</dbReference>
<dbReference type="Gene3D" id="1.10.260.40">
    <property type="entry name" value="lambda repressor-like DNA-binding domains"/>
    <property type="match status" value="1"/>
</dbReference>
<dbReference type="CDD" id="cd00093">
    <property type="entry name" value="HTH_XRE"/>
    <property type="match status" value="1"/>
</dbReference>
<dbReference type="EMBL" id="SIRE01000004">
    <property type="protein sequence ID" value="TBL80871.1"/>
    <property type="molecule type" value="Genomic_DNA"/>
</dbReference>
<dbReference type="PROSITE" id="PS50943">
    <property type="entry name" value="HTH_CROC1"/>
    <property type="match status" value="1"/>
</dbReference>
<dbReference type="PANTHER" id="PTHR46797:SF23">
    <property type="entry name" value="HTH-TYPE TRANSCRIPTIONAL REGULATOR SUTR"/>
    <property type="match status" value="1"/>
</dbReference>
<evidence type="ECO:0000313" key="6">
    <source>
        <dbReference type="Proteomes" id="UP000293142"/>
    </source>
</evidence>
<gene>
    <name evidence="5" type="ORF">EYB31_06545</name>
</gene>
<keyword evidence="3" id="KW-0804">Transcription</keyword>
<evidence type="ECO:0000256" key="2">
    <source>
        <dbReference type="ARBA" id="ARBA00023125"/>
    </source>
</evidence>
<protein>
    <submittedName>
        <fullName evidence="5">XRE family transcriptional regulator</fullName>
    </submittedName>
</protein>
<keyword evidence="1" id="KW-0805">Transcription regulation</keyword>
<keyword evidence="2" id="KW-0238">DNA-binding</keyword>
<organism evidence="5 6">
    <name type="scientific">Paenibacillus thalictri</name>
    <dbReference type="NCBI Taxonomy" id="2527873"/>
    <lineage>
        <taxon>Bacteria</taxon>
        <taxon>Bacillati</taxon>
        <taxon>Bacillota</taxon>
        <taxon>Bacilli</taxon>
        <taxon>Bacillales</taxon>
        <taxon>Paenibacillaceae</taxon>
        <taxon>Paenibacillus</taxon>
    </lineage>
</organism>
<proteinExistence type="predicted"/>
<dbReference type="SUPFAM" id="SSF47413">
    <property type="entry name" value="lambda repressor-like DNA-binding domains"/>
    <property type="match status" value="1"/>
</dbReference>
<dbReference type="Pfam" id="PF01381">
    <property type="entry name" value="HTH_3"/>
    <property type="match status" value="1"/>
</dbReference>
<dbReference type="AlphaFoldDB" id="A0A4Q9E003"/>
<feature type="domain" description="HTH cro/C1-type" evidence="4">
    <location>
        <begin position="16"/>
        <end position="70"/>
    </location>
</feature>
<dbReference type="SMART" id="SM00530">
    <property type="entry name" value="HTH_XRE"/>
    <property type="match status" value="1"/>
</dbReference>
<reference evidence="5 6" key="1">
    <citation type="submission" date="2019-02" db="EMBL/GenBank/DDBJ databases">
        <title>Paenibacillus sp. nov., isolated from surface-sterilized tissue of Thalictrum simplex L.</title>
        <authorList>
            <person name="Tuo L."/>
        </authorList>
    </citation>
    <scope>NUCLEOTIDE SEQUENCE [LARGE SCALE GENOMIC DNA]</scope>
    <source>
        <strain evidence="5 6">N2SHLJ1</strain>
    </source>
</reference>
<dbReference type="InterPro" id="IPR001387">
    <property type="entry name" value="Cro/C1-type_HTH"/>
</dbReference>
<evidence type="ECO:0000256" key="3">
    <source>
        <dbReference type="ARBA" id="ARBA00023163"/>
    </source>
</evidence>
<sequence length="118" mass="13333">MGGCVSNIAVLVGEKIRALRQSRGLSQEKLAFKSGLNTSYLGQVERGEKSPTIVTLDKIATALDTRLDELFHFDHGTAIEAEPSYADKILFELRGRTEEEKKAVYEFVKQVLWFRDKK</sequence>
<dbReference type="GO" id="GO:0003700">
    <property type="term" value="F:DNA-binding transcription factor activity"/>
    <property type="evidence" value="ECO:0007669"/>
    <property type="project" value="TreeGrafter"/>
</dbReference>
<dbReference type="OrthoDB" id="9814553at2"/>
<accession>A0A4Q9E003</accession>
<name>A0A4Q9E003_9BACL</name>
<dbReference type="InterPro" id="IPR010982">
    <property type="entry name" value="Lambda_DNA-bd_dom_sf"/>
</dbReference>
<keyword evidence="6" id="KW-1185">Reference proteome</keyword>
<dbReference type="GO" id="GO:0003677">
    <property type="term" value="F:DNA binding"/>
    <property type="evidence" value="ECO:0007669"/>
    <property type="project" value="UniProtKB-KW"/>
</dbReference>
<evidence type="ECO:0000259" key="4">
    <source>
        <dbReference type="PROSITE" id="PS50943"/>
    </source>
</evidence>
<dbReference type="PANTHER" id="PTHR46797">
    <property type="entry name" value="HTH-TYPE TRANSCRIPTIONAL REGULATOR"/>
    <property type="match status" value="1"/>
</dbReference>
<dbReference type="GO" id="GO:0005829">
    <property type="term" value="C:cytosol"/>
    <property type="evidence" value="ECO:0007669"/>
    <property type="project" value="TreeGrafter"/>
</dbReference>